<dbReference type="EMBL" id="VDEP01000422">
    <property type="protein sequence ID" value="KAA1084958.1"/>
    <property type="molecule type" value="Genomic_DNA"/>
</dbReference>
<sequence>MKSLPELVISSIAETSVQLIRKEQVVQSAARGSETTPLDSGGSCTQPHSPPGDRLSTPARSLPLPPRSSLLMLVGYLKELSRKTEVPWSTLLQCVSQLEASILKHQRLHDNTKAKQPGKVPRLQSKVEPAAARLSALIEETERPTAPLMQETKRPGPASPQPLLTESIFLDEEDGLNKFG</sequence>
<evidence type="ECO:0000313" key="2">
    <source>
        <dbReference type="EMBL" id="KAA1084958.1"/>
    </source>
</evidence>
<feature type="compositionally biased region" description="Low complexity" evidence="1">
    <location>
        <begin position="54"/>
        <end position="64"/>
    </location>
</feature>
<proteinExistence type="predicted"/>
<feature type="region of interest" description="Disordered" evidence="1">
    <location>
        <begin position="139"/>
        <end position="180"/>
    </location>
</feature>
<protein>
    <submittedName>
        <fullName evidence="3">Uncharacterized protein</fullName>
    </submittedName>
</protein>
<organism evidence="3 4">
    <name type="scientific">Puccinia graminis f. sp. tritici</name>
    <dbReference type="NCBI Taxonomy" id="56615"/>
    <lineage>
        <taxon>Eukaryota</taxon>
        <taxon>Fungi</taxon>
        <taxon>Dikarya</taxon>
        <taxon>Basidiomycota</taxon>
        <taxon>Pucciniomycotina</taxon>
        <taxon>Pucciniomycetes</taxon>
        <taxon>Pucciniales</taxon>
        <taxon>Pucciniaceae</taxon>
        <taxon>Puccinia</taxon>
    </lineage>
</organism>
<accession>A0A5B0S488</accession>
<dbReference type="AlphaFoldDB" id="A0A5B0S488"/>
<name>A0A5B0S488_PUCGR</name>
<evidence type="ECO:0000313" key="4">
    <source>
        <dbReference type="Proteomes" id="UP000325313"/>
    </source>
</evidence>
<dbReference type="EMBL" id="VDEP01000078">
    <property type="protein sequence ID" value="KAA1132637.1"/>
    <property type="molecule type" value="Genomic_DNA"/>
</dbReference>
<comment type="caution">
    <text evidence="3">The sequence shown here is derived from an EMBL/GenBank/DDBJ whole genome shotgun (WGS) entry which is preliminary data.</text>
</comment>
<feature type="region of interest" description="Disordered" evidence="1">
    <location>
        <begin position="28"/>
        <end position="64"/>
    </location>
</feature>
<gene>
    <name evidence="2" type="ORF">PGTUg99_000708</name>
    <name evidence="3" type="ORF">PGTUg99_017608</name>
</gene>
<evidence type="ECO:0000313" key="3">
    <source>
        <dbReference type="EMBL" id="KAA1132637.1"/>
    </source>
</evidence>
<reference evidence="3 4" key="1">
    <citation type="submission" date="2019-05" db="EMBL/GenBank/DDBJ databases">
        <title>Emergence of the Ug99 lineage of the wheat stem rust pathogen through somatic hybridization.</title>
        <authorList>
            <person name="Li F."/>
            <person name="Upadhyaya N.M."/>
            <person name="Sperschneider J."/>
            <person name="Matny O."/>
            <person name="Nguyen-Phuc H."/>
            <person name="Mago R."/>
            <person name="Raley C."/>
            <person name="Miller M.E."/>
            <person name="Silverstein K.A.T."/>
            <person name="Henningsen E."/>
            <person name="Hirsch C.D."/>
            <person name="Visser B."/>
            <person name="Pretorius Z.A."/>
            <person name="Steffenson B.J."/>
            <person name="Schwessinger B."/>
            <person name="Dodds P.N."/>
            <person name="Figueroa M."/>
        </authorList>
    </citation>
    <scope>NUCLEOTIDE SEQUENCE [LARGE SCALE GENOMIC DNA]</scope>
    <source>
        <strain evidence="3 4">Ug99</strain>
    </source>
</reference>
<feature type="compositionally biased region" description="Polar residues" evidence="1">
    <location>
        <begin position="33"/>
        <end position="47"/>
    </location>
</feature>
<evidence type="ECO:0000256" key="1">
    <source>
        <dbReference type="SAM" id="MobiDB-lite"/>
    </source>
</evidence>
<dbReference type="Proteomes" id="UP000325313">
    <property type="component" value="Unassembled WGS sequence"/>
</dbReference>